<keyword evidence="3" id="KW-1185">Reference proteome</keyword>
<proteinExistence type="predicted"/>
<dbReference type="RefSeq" id="WP_344977428.1">
    <property type="nucleotide sequence ID" value="NZ_BAABDD010000052.1"/>
</dbReference>
<gene>
    <name evidence="2" type="ORF">GCM10022402_49570</name>
</gene>
<sequence>MSVTAVGSSYEASTDHGGGWPPMFERVGTVGHDAACAGERYPLSTRGRPNLPWERAPRGDQ</sequence>
<dbReference type="EMBL" id="BAABDD010000052">
    <property type="protein sequence ID" value="GAA3766435.1"/>
    <property type="molecule type" value="Genomic_DNA"/>
</dbReference>
<dbReference type="Proteomes" id="UP001500908">
    <property type="component" value="Unassembled WGS sequence"/>
</dbReference>
<feature type="compositionally biased region" description="Polar residues" evidence="1">
    <location>
        <begin position="1"/>
        <end position="12"/>
    </location>
</feature>
<feature type="region of interest" description="Disordered" evidence="1">
    <location>
        <begin position="1"/>
        <end position="25"/>
    </location>
</feature>
<feature type="region of interest" description="Disordered" evidence="1">
    <location>
        <begin position="40"/>
        <end position="61"/>
    </location>
</feature>
<name>A0ABP7GKB4_9ACTN</name>
<reference evidence="3" key="1">
    <citation type="journal article" date="2019" name="Int. J. Syst. Evol. Microbiol.">
        <title>The Global Catalogue of Microorganisms (GCM) 10K type strain sequencing project: providing services to taxonomists for standard genome sequencing and annotation.</title>
        <authorList>
            <consortium name="The Broad Institute Genomics Platform"/>
            <consortium name="The Broad Institute Genome Sequencing Center for Infectious Disease"/>
            <person name="Wu L."/>
            <person name="Ma J."/>
        </authorList>
    </citation>
    <scope>NUCLEOTIDE SEQUENCE [LARGE SCALE GENOMIC DNA]</scope>
    <source>
        <strain evidence="3">JCM 17137</strain>
    </source>
</reference>
<evidence type="ECO:0000256" key="1">
    <source>
        <dbReference type="SAM" id="MobiDB-lite"/>
    </source>
</evidence>
<accession>A0ABP7GKB4</accession>
<evidence type="ECO:0000313" key="2">
    <source>
        <dbReference type="EMBL" id="GAA3766435.1"/>
    </source>
</evidence>
<protein>
    <submittedName>
        <fullName evidence="2">Uncharacterized protein</fullName>
    </submittedName>
</protein>
<comment type="caution">
    <text evidence="2">The sequence shown here is derived from an EMBL/GenBank/DDBJ whole genome shotgun (WGS) entry which is preliminary data.</text>
</comment>
<evidence type="ECO:0000313" key="3">
    <source>
        <dbReference type="Proteomes" id="UP001500908"/>
    </source>
</evidence>
<organism evidence="2 3">
    <name type="scientific">Salinactinospora qingdaonensis</name>
    <dbReference type="NCBI Taxonomy" id="702744"/>
    <lineage>
        <taxon>Bacteria</taxon>
        <taxon>Bacillati</taxon>
        <taxon>Actinomycetota</taxon>
        <taxon>Actinomycetes</taxon>
        <taxon>Streptosporangiales</taxon>
        <taxon>Nocardiopsidaceae</taxon>
        <taxon>Salinactinospora</taxon>
    </lineage>
</organism>